<evidence type="ECO:0000256" key="8">
    <source>
        <dbReference type="ARBA" id="ARBA00022827"/>
    </source>
</evidence>
<evidence type="ECO:0000256" key="4">
    <source>
        <dbReference type="ARBA" id="ARBA00010790"/>
    </source>
</evidence>
<dbReference type="GO" id="GO:0046577">
    <property type="term" value="F:long-chain-alcohol oxidase activity"/>
    <property type="evidence" value="ECO:0007669"/>
    <property type="project" value="UniProtKB-EC"/>
</dbReference>
<comment type="subcellular location">
    <subcellularLocation>
        <location evidence="3">Membrane</location>
    </subcellularLocation>
</comment>
<keyword evidence="17" id="KW-1185">Reference proteome</keyword>
<keyword evidence="9" id="KW-1133">Transmembrane helix</keyword>
<dbReference type="Gene3D" id="3.50.50.60">
    <property type="entry name" value="FAD/NAD(P)-binding domain"/>
    <property type="match status" value="2"/>
</dbReference>
<dbReference type="OrthoDB" id="269227at2759"/>
<name>A0A9W4SGM6_9GLOM</name>
<dbReference type="InterPro" id="IPR036188">
    <property type="entry name" value="FAD/NAD-bd_sf"/>
</dbReference>
<keyword evidence="7" id="KW-0812">Transmembrane</keyword>
<evidence type="ECO:0000256" key="2">
    <source>
        <dbReference type="ARBA" id="ARBA00003842"/>
    </source>
</evidence>
<dbReference type="PANTHER" id="PTHR46056">
    <property type="entry name" value="LONG-CHAIN-ALCOHOL OXIDASE"/>
    <property type="match status" value="1"/>
</dbReference>
<comment type="similarity">
    <text evidence="4">Belongs to the GMC oxidoreductase family.</text>
</comment>
<dbReference type="EMBL" id="CAMKVN010000516">
    <property type="protein sequence ID" value="CAI2168742.1"/>
    <property type="molecule type" value="Genomic_DNA"/>
</dbReference>
<keyword evidence="11" id="KW-0472">Membrane</keyword>
<evidence type="ECO:0000256" key="7">
    <source>
        <dbReference type="ARBA" id="ARBA00022692"/>
    </source>
</evidence>
<evidence type="ECO:0000256" key="5">
    <source>
        <dbReference type="ARBA" id="ARBA00013125"/>
    </source>
</evidence>
<feature type="compositionally biased region" description="Polar residues" evidence="13">
    <location>
        <begin position="787"/>
        <end position="799"/>
    </location>
</feature>
<dbReference type="AlphaFoldDB" id="A0A9W4SGM6"/>
<keyword evidence="10" id="KW-0560">Oxidoreductase</keyword>
<dbReference type="InterPro" id="IPR012400">
    <property type="entry name" value="Long_Oxdase"/>
</dbReference>
<feature type="region of interest" description="Disordered" evidence="13">
    <location>
        <begin position="768"/>
        <end position="799"/>
    </location>
</feature>
<gene>
    <name evidence="16" type="ORF">FWILDA_LOCUS3735</name>
</gene>
<keyword evidence="8" id="KW-0274">FAD</keyword>
<comment type="function">
    <text evidence="2">Long-chain fatty alcohol oxidase involved in the omega-oxidation pathway of lipid degradation.</text>
</comment>
<evidence type="ECO:0000256" key="11">
    <source>
        <dbReference type="ARBA" id="ARBA00023136"/>
    </source>
</evidence>
<dbReference type="GO" id="GO:0016020">
    <property type="term" value="C:membrane"/>
    <property type="evidence" value="ECO:0007669"/>
    <property type="project" value="UniProtKB-SubCell"/>
</dbReference>
<protein>
    <recommendedName>
        <fullName evidence="5">long-chain-alcohol oxidase</fullName>
        <ecNumber evidence="5">1.1.3.20</ecNumber>
    </recommendedName>
</protein>
<reference evidence="16" key="1">
    <citation type="submission" date="2022-08" db="EMBL/GenBank/DDBJ databases">
        <authorList>
            <person name="Kallberg Y."/>
            <person name="Tangrot J."/>
            <person name="Rosling A."/>
        </authorList>
    </citation>
    <scope>NUCLEOTIDE SEQUENCE</scope>
    <source>
        <strain evidence="16">Wild A</strain>
    </source>
</reference>
<feature type="domain" description="Glucose-methanol-choline oxidoreductase N-terminal" evidence="14">
    <location>
        <begin position="265"/>
        <end position="479"/>
    </location>
</feature>
<organism evidence="16 17">
    <name type="scientific">Funneliformis geosporum</name>
    <dbReference type="NCBI Taxonomy" id="1117311"/>
    <lineage>
        <taxon>Eukaryota</taxon>
        <taxon>Fungi</taxon>
        <taxon>Fungi incertae sedis</taxon>
        <taxon>Mucoromycota</taxon>
        <taxon>Glomeromycotina</taxon>
        <taxon>Glomeromycetes</taxon>
        <taxon>Glomerales</taxon>
        <taxon>Glomeraceae</taxon>
        <taxon>Funneliformis</taxon>
    </lineage>
</organism>
<dbReference type="Pfam" id="PF05199">
    <property type="entry name" value="GMC_oxred_C"/>
    <property type="match status" value="1"/>
</dbReference>
<evidence type="ECO:0000259" key="14">
    <source>
        <dbReference type="Pfam" id="PF00732"/>
    </source>
</evidence>
<feature type="domain" description="Glucose-methanol-choline oxidoreductase C-terminal" evidence="15">
    <location>
        <begin position="569"/>
        <end position="706"/>
    </location>
</feature>
<dbReference type="Pfam" id="PF00732">
    <property type="entry name" value="GMC_oxred_N"/>
    <property type="match status" value="1"/>
</dbReference>
<evidence type="ECO:0000259" key="15">
    <source>
        <dbReference type="Pfam" id="PF05199"/>
    </source>
</evidence>
<evidence type="ECO:0000256" key="12">
    <source>
        <dbReference type="PIRSR" id="PIRSR028937-1"/>
    </source>
</evidence>
<evidence type="ECO:0000313" key="17">
    <source>
        <dbReference type="Proteomes" id="UP001153678"/>
    </source>
</evidence>
<dbReference type="Pfam" id="PF13450">
    <property type="entry name" value="NAD_binding_8"/>
    <property type="match status" value="1"/>
</dbReference>
<keyword evidence="6" id="KW-0285">Flavoprotein</keyword>
<dbReference type="SUPFAM" id="SSF51905">
    <property type="entry name" value="FAD/NAD(P)-binding domain"/>
    <property type="match status" value="1"/>
</dbReference>
<dbReference type="Proteomes" id="UP001153678">
    <property type="component" value="Unassembled WGS sequence"/>
</dbReference>
<proteinExistence type="inferred from homology"/>
<dbReference type="GO" id="GO:0050660">
    <property type="term" value="F:flavin adenine dinucleotide binding"/>
    <property type="evidence" value="ECO:0007669"/>
    <property type="project" value="InterPro"/>
</dbReference>
<evidence type="ECO:0000256" key="13">
    <source>
        <dbReference type="SAM" id="MobiDB-lite"/>
    </source>
</evidence>
<evidence type="ECO:0000256" key="9">
    <source>
        <dbReference type="ARBA" id="ARBA00022989"/>
    </source>
</evidence>
<dbReference type="InterPro" id="IPR007867">
    <property type="entry name" value="GMC_OxRtase_C"/>
</dbReference>
<feature type="active site" description="Proton acceptor" evidence="12">
    <location>
        <position position="654"/>
    </location>
</feature>
<dbReference type="PIRSF" id="PIRSF028937">
    <property type="entry name" value="Lg_Ch_AO"/>
    <property type="match status" value="1"/>
</dbReference>
<evidence type="ECO:0000256" key="10">
    <source>
        <dbReference type="ARBA" id="ARBA00023002"/>
    </source>
</evidence>
<dbReference type="PANTHER" id="PTHR46056:SF12">
    <property type="entry name" value="LONG-CHAIN-ALCOHOL OXIDASE"/>
    <property type="match status" value="1"/>
</dbReference>
<dbReference type="InterPro" id="IPR000172">
    <property type="entry name" value="GMC_OxRdtase_N"/>
</dbReference>
<evidence type="ECO:0000313" key="16">
    <source>
        <dbReference type="EMBL" id="CAI2168742.1"/>
    </source>
</evidence>
<comment type="caution">
    <text evidence="16">The sequence shown here is derived from an EMBL/GenBank/DDBJ whole genome shotgun (WGS) entry which is preliminary data.</text>
</comment>
<evidence type="ECO:0000256" key="1">
    <source>
        <dbReference type="ARBA" id="ARBA00000920"/>
    </source>
</evidence>
<evidence type="ECO:0000256" key="3">
    <source>
        <dbReference type="ARBA" id="ARBA00004370"/>
    </source>
</evidence>
<dbReference type="EC" id="1.1.3.20" evidence="5"/>
<comment type="catalytic activity">
    <reaction evidence="1">
        <text>a long-chain primary fatty alcohol + O2 = a long-chain fatty aldehyde + H2O2</text>
        <dbReference type="Rhea" id="RHEA:22756"/>
        <dbReference type="ChEBI" id="CHEBI:15379"/>
        <dbReference type="ChEBI" id="CHEBI:16240"/>
        <dbReference type="ChEBI" id="CHEBI:17176"/>
        <dbReference type="ChEBI" id="CHEBI:77396"/>
        <dbReference type="EC" id="1.1.3.20"/>
    </reaction>
</comment>
<accession>A0A9W4SGM6</accession>
<evidence type="ECO:0000256" key="6">
    <source>
        <dbReference type="ARBA" id="ARBA00022630"/>
    </source>
</evidence>
<sequence length="799" mass="89105">MSEQRPTERLSLDSSQIQSDISHLTSNQSYLLDERQKKVLLAFCNTIIGELDEEELQILLNTKSSVMQKNPKMVEEFGKFDLSKQNDIIDKINDRLLKSVPPHKFRQISAILKRLSSKSIINSQIIGINKPFHELTQKQREAVFIKWSTSPTASVRKIYKSFSMLICATFWLNPYGFNPAIGYPGADPATNGPRFTSRKFPDYDFLEVPEDYSDIKEFDTVIIGSGAGGSVAAARLSRMGYKVLVIEKGHHYDQRELTMEQQDGYNKLYELSGGMFSEDSSIYILAGSNFGGGTTVSWSASMEPQYFVREEWAKKFGLPYFMENEYGNTMKYINARLGANTDNITHNASNQALIDGCKKLGLHFDTIPQNAASMPHQCGWCSFGCKYGEKQTAVMTWLNEAKLNNAKFLQNCFVDKILTEKDGKKQNVIGVEVIVNDSKRVKVHAKRVIVASGAIHSPALLLRSGLKNKNIGKNLHIHPTAAVYGVFPNKDIKTYSGTIMSAISNAEENVDGENYGAKIIVGSHHPGFMFANFPWKSTLQHKQLMLEYNHIVPLMVITRDRDGGKIFIDSDGQPKLEYKLSQHDSKSMISGLLAAIKILVAAGASKIGTCQAGVEDFIIENGVNIFNDPKFNQFLDKVKKVGVPANQACIGSIHQMGSCRMGDDPTKTVVNPLGETWEVENLYVADTSVFPTATGVPPMLATMNVAYYISKCILDKKNYIKKKRGSLISGHIPKGSTFEIKSIDEKDVISAEQNYTIDSVFKDSILRDTSTASSPTPKKDKRKSTKRLSFNSFSFKRDN</sequence>